<organism evidence="4 5">
    <name type="scientific">Aquatica leii</name>
    <dbReference type="NCBI Taxonomy" id="1421715"/>
    <lineage>
        <taxon>Eukaryota</taxon>
        <taxon>Metazoa</taxon>
        <taxon>Ecdysozoa</taxon>
        <taxon>Arthropoda</taxon>
        <taxon>Hexapoda</taxon>
        <taxon>Insecta</taxon>
        <taxon>Pterygota</taxon>
        <taxon>Neoptera</taxon>
        <taxon>Endopterygota</taxon>
        <taxon>Coleoptera</taxon>
        <taxon>Polyphaga</taxon>
        <taxon>Elateriformia</taxon>
        <taxon>Elateroidea</taxon>
        <taxon>Lampyridae</taxon>
        <taxon>Luciolinae</taxon>
        <taxon>Aquatica</taxon>
    </lineage>
</organism>
<evidence type="ECO:0000256" key="1">
    <source>
        <dbReference type="ARBA" id="ARBA00005261"/>
    </source>
</evidence>
<protein>
    <recommendedName>
        <fullName evidence="2">Proteasome assembly chaperone 1</fullName>
    </recommendedName>
</protein>
<evidence type="ECO:0000256" key="3">
    <source>
        <dbReference type="ARBA" id="ARBA00023186"/>
    </source>
</evidence>
<dbReference type="GO" id="GO:0070628">
    <property type="term" value="F:proteasome binding"/>
    <property type="evidence" value="ECO:0007669"/>
    <property type="project" value="TreeGrafter"/>
</dbReference>
<comment type="caution">
    <text evidence="4">The sequence shown here is derived from an EMBL/GenBank/DDBJ whole genome shotgun (WGS) entry which is preliminary data.</text>
</comment>
<comment type="similarity">
    <text evidence="1">Belongs to the PSMG1 family.</text>
</comment>
<evidence type="ECO:0000256" key="2">
    <source>
        <dbReference type="ARBA" id="ARBA00019180"/>
    </source>
</evidence>
<dbReference type="PANTHER" id="PTHR15069">
    <property type="entry name" value="PROTEASOME ASSEMBLY CHAPERONE 1"/>
    <property type="match status" value="1"/>
</dbReference>
<dbReference type="AlphaFoldDB" id="A0AAN7P8S2"/>
<evidence type="ECO:0000313" key="5">
    <source>
        <dbReference type="Proteomes" id="UP001353858"/>
    </source>
</evidence>
<gene>
    <name evidence="4" type="ORF">RN001_011139</name>
</gene>
<sequence length="221" mass="25130">MLFGEIIEPNTRALCEDDAEYPENYECNLSWNITEVPDGINNLYISESLRITTLFQKCVIGSTKSYAELTPGNVQIYRVSNDDDYAIICKSTDIIPGLIVEKLEQWLELAKNVVVITSGLITLLQNSHETSPCIIRSLCYKTNSVHPKLEVPNMITGLSASVFSYCVHNDRPCTLYIGFFDEVPLDSLNTHSLLNLFEQLNLRISKRYTFEPTNQFNNLYV</sequence>
<dbReference type="GO" id="GO:0080129">
    <property type="term" value="P:proteasome core complex assembly"/>
    <property type="evidence" value="ECO:0007669"/>
    <property type="project" value="TreeGrafter"/>
</dbReference>
<dbReference type="Proteomes" id="UP001353858">
    <property type="component" value="Unassembled WGS sequence"/>
</dbReference>
<reference evidence="5" key="1">
    <citation type="submission" date="2023-01" db="EMBL/GenBank/DDBJ databases">
        <title>Key to firefly adult light organ development and bioluminescence: homeobox transcription factors regulate luciferase expression and transportation to peroxisome.</title>
        <authorList>
            <person name="Fu X."/>
        </authorList>
    </citation>
    <scope>NUCLEOTIDE SEQUENCE [LARGE SCALE GENOMIC DNA]</scope>
</reference>
<keyword evidence="3" id="KW-0143">Chaperone</keyword>
<proteinExistence type="inferred from homology"/>
<dbReference type="GO" id="GO:0005783">
    <property type="term" value="C:endoplasmic reticulum"/>
    <property type="evidence" value="ECO:0007669"/>
    <property type="project" value="InterPro"/>
</dbReference>
<accession>A0AAN7P8S2</accession>
<dbReference type="EMBL" id="JARPUR010000004">
    <property type="protein sequence ID" value="KAK4878633.1"/>
    <property type="molecule type" value="Genomic_DNA"/>
</dbReference>
<dbReference type="InterPro" id="IPR016565">
    <property type="entry name" value="Proteasome_assmbl_chp_1"/>
</dbReference>
<name>A0AAN7P8S2_9COLE</name>
<keyword evidence="5" id="KW-1185">Reference proteome</keyword>
<evidence type="ECO:0000313" key="4">
    <source>
        <dbReference type="EMBL" id="KAK4878633.1"/>
    </source>
</evidence>
<dbReference type="PANTHER" id="PTHR15069:SF1">
    <property type="entry name" value="PROTEASOME ASSEMBLY CHAPERONE 1"/>
    <property type="match status" value="1"/>
</dbReference>